<reference evidence="2" key="1">
    <citation type="submission" date="2023-05" db="EMBL/GenBank/DDBJ databases">
        <title>Genome and transcriptome analyses reveal genes involved in the formation of fine ridges on petal epidermal cells in Hibiscus trionum.</title>
        <authorList>
            <person name="Koshimizu S."/>
            <person name="Masuda S."/>
            <person name="Ishii T."/>
            <person name="Shirasu K."/>
            <person name="Hoshino A."/>
            <person name="Arita M."/>
        </authorList>
    </citation>
    <scope>NUCLEOTIDE SEQUENCE</scope>
    <source>
        <strain evidence="2">Hamamatsu line</strain>
    </source>
</reference>
<dbReference type="SUPFAM" id="SSF57997">
    <property type="entry name" value="Tropomyosin"/>
    <property type="match status" value="1"/>
</dbReference>
<gene>
    <name evidence="2" type="ORF">HRI_004499000</name>
</gene>
<dbReference type="EMBL" id="BSYR01000051">
    <property type="protein sequence ID" value="GMJ08298.1"/>
    <property type="molecule type" value="Genomic_DNA"/>
</dbReference>
<dbReference type="AlphaFoldDB" id="A0A9W7J530"/>
<proteinExistence type="predicted"/>
<organism evidence="2 3">
    <name type="scientific">Hibiscus trionum</name>
    <name type="common">Flower of an hour</name>
    <dbReference type="NCBI Taxonomy" id="183268"/>
    <lineage>
        <taxon>Eukaryota</taxon>
        <taxon>Viridiplantae</taxon>
        <taxon>Streptophyta</taxon>
        <taxon>Embryophyta</taxon>
        <taxon>Tracheophyta</taxon>
        <taxon>Spermatophyta</taxon>
        <taxon>Magnoliopsida</taxon>
        <taxon>eudicotyledons</taxon>
        <taxon>Gunneridae</taxon>
        <taxon>Pentapetalae</taxon>
        <taxon>rosids</taxon>
        <taxon>malvids</taxon>
        <taxon>Malvales</taxon>
        <taxon>Malvaceae</taxon>
        <taxon>Malvoideae</taxon>
        <taxon>Hibiscus</taxon>
    </lineage>
</organism>
<keyword evidence="3" id="KW-1185">Reference proteome</keyword>
<feature type="region of interest" description="Disordered" evidence="1">
    <location>
        <begin position="1"/>
        <end position="33"/>
    </location>
</feature>
<feature type="compositionally biased region" description="Basic and acidic residues" evidence="1">
    <location>
        <begin position="16"/>
        <end position="28"/>
    </location>
</feature>
<comment type="caution">
    <text evidence="2">The sequence shown here is derived from an EMBL/GenBank/DDBJ whole genome shotgun (WGS) entry which is preliminary data.</text>
</comment>
<dbReference type="Proteomes" id="UP001165190">
    <property type="component" value="Unassembled WGS sequence"/>
</dbReference>
<sequence>MANPNDAPIAATTKTVETRAEKAKRASSRDVISSLQKKVTRLENNKNESRERLDVVENRLDALESRGDGRKDDFHDLEDRVDTV</sequence>
<feature type="region of interest" description="Disordered" evidence="1">
    <location>
        <begin position="65"/>
        <end position="84"/>
    </location>
</feature>
<accession>A0A9W7J530</accession>
<evidence type="ECO:0000256" key="1">
    <source>
        <dbReference type="SAM" id="MobiDB-lite"/>
    </source>
</evidence>
<evidence type="ECO:0000313" key="2">
    <source>
        <dbReference type="EMBL" id="GMJ08298.1"/>
    </source>
</evidence>
<protein>
    <submittedName>
        <fullName evidence="2">Uncharacterized protein</fullName>
    </submittedName>
</protein>
<dbReference type="Gene3D" id="6.10.250.1080">
    <property type="match status" value="1"/>
</dbReference>
<name>A0A9W7J530_HIBTR</name>
<evidence type="ECO:0000313" key="3">
    <source>
        <dbReference type="Proteomes" id="UP001165190"/>
    </source>
</evidence>